<dbReference type="InterPro" id="IPR006636">
    <property type="entry name" value="STI1_HS-bd"/>
</dbReference>
<keyword evidence="4 5" id="KW-0539">Nucleus</keyword>
<dbReference type="GO" id="GO:0043161">
    <property type="term" value="P:proteasome-mediated ubiquitin-dependent protein catabolic process"/>
    <property type="evidence" value="ECO:0007669"/>
    <property type="project" value="UniProtKB-UniRule"/>
</dbReference>
<dbReference type="STRING" id="1076935.U4LX36"/>
<evidence type="ECO:0000313" key="10">
    <source>
        <dbReference type="Proteomes" id="UP000018144"/>
    </source>
</evidence>
<dbReference type="InterPro" id="IPR004806">
    <property type="entry name" value="Rad23"/>
</dbReference>
<gene>
    <name evidence="9" type="ORF">PCON_03193</name>
</gene>
<keyword evidence="1" id="KW-0677">Repeat</keyword>
<name>U4LX36_PYROM</name>
<dbReference type="GO" id="GO:0031593">
    <property type="term" value="F:polyubiquitin modification-dependent protein binding"/>
    <property type="evidence" value="ECO:0007669"/>
    <property type="project" value="UniProtKB-UniRule"/>
</dbReference>
<dbReference type="eggNOG" id="KOG0011">
    <property type="taxonomic scope" value="Eukaryota"/>
</dbReference>
<organism evidence="9 10">
    <name type="scientific">Pyronema omphalodes (strain CBS 100304)</name>
    <name type="common">Pyronema confluens</name>
    <dbReference type="NCBI Taxonomy" id="1076935"/>
    <lineage>
        <taxon>Eukaryota</taxon>
        <taxon>Fungi</taxon>
        <taxon>Dikarya</taxon>
        <taxon>Ascomycota</taxon>
        <taxon>Pezizomycotina</taxon>
        <taxon>Pezizomycetes</taxon>
        <taxon>Pezizales</taxon>
        <taxon>Pyronemataceae</taxon>
        <taxon>Pyronema</taxon>
    </lineage>
</organism>
<evidence type="ECO:0000256" key="2">
    <source>
        <dbReference type="ARBA" id="ARBA00022763"/>
    </source>
</evidence>
<keyword evidence="3 5" id="KW-0234">DNA repair</keyword>
<dbReference type="InterPro" id="IPR015940">
    <property type="entry name" value="UBA"/>
</dbReference>
<dbReference type="PROSITE" id="PS50030">
    <property type="entry name" value="UBA"/>
    <property type="match status" value="2"/>
</dbReference>
<dbReference type="InterPro" id="IPR029071">
    <property type="entry name" value="Ubiquitin-like_domsf"/>
</dbReference>
<dbReference type="GO" id="GO:0005829">
    <property type="term" value="C:cytosol"/>
    <property type="evidence" value="ECO:0007669"/>
    <property type="project" value="TreeGrafter"/>
</dbReference>
<evidence type="ECO:0000313" key="9">
    <source>
        <dbReference type="EMBL" id="CCX34223.1"/>
    </source>
</evidence>
<dbReference type="FunFam" id="3.10.20.90:FF:000175">
    <property type="entry name" value="UV excision repair protein Rad23"/>
    <property type="match status" value="1"/>
</dbReference>
<evidence type="ECO:0000259" key="8">
    <source>
        <dbReference type="PROSITE" id="PS50053"/>
    </source>
</evidence>
<evidence type="ECO:0000256" key="6">
    <source>
        <dbReference type="SAM" id="MobiDB-lite"/>
    </source>
</evidence>
<accession>U4LX36</accession>
<feature type="domain" description="UBA" evidence="7">
    <location>
        <begin position="338"/>
        <end position="379"/>
    </location>
</feature>
<feature type="domain" description="UBA" evidence="7">
    <location>
        <begin position="142"/>
        <end position="185"/>
    </location>
</feature>
<keyword evidence="2 5" id="KW-0227">DNA damage</keyword>
<dbReference type="SUPFAM" id="SSF46934">
    <property type="entry name" value="UBA-like"/>
    <property type="match status" value="2"/>
</dbReference>
<dbReference type="Gene3D" id="1.10.10.540">
    <property type="entry name" value="XPC-binding domain"/>
    <property type="match status" value="1"/>
</dbReference>
<evidence type="ECO:0000259" key="7">
    <source>
        <dbReference type="PROSITE" id="PS50030"/>
    </source>
</evidence>
<keyword evidence="10" id="KW-1185">Reference proteome</keyword>
<dbReference type="SUPFAM" id="SSF101238">
    <property type="entry name" value="XPC-binding domain"/>
    <property type="match status" value="1"/>
</dbReference>
<comment type="similarity">
    <text evidence="5">Belongs to the RAD23 family.</text>
</comment>
<protein>
    <recommendedName>
        <fullName evidence="5">UV excision repair protein RAD23</fullName>
    </recommendedName>
</protein>
<dbReference type="InterPro" id="IPR036353">
    <property type="entry name" value="XPC-bd_sf"/>
</dbReference>
<dbReference type="InterPro" id="IPR009060">
    <property type="entry name" value="UBA-like_sf"/>
</dbReference>
<reference evidence="9 10" key="1">
    <citation type="journal article" date="2013" name="PLoS Genet.">
        <title>The genome and development-dependent transcriptomes of Pyronema confluens: a window into fungal evolution.</title>
        <authorList>
            <person name="Traeger S."/>
            <person name="Altegoer F."/>
            <person name="Freitag M."/>
            <person name="Gabaldon T."/>
            <person name="Kempken F."/>
            <person name="Kumar A."/>
            <person name="Marcet-Houben M."/>
            <person name="Poggeler S."/>
            <person name="Stajich J.E."/>
            <person name="Nowrousian M."/>
        </authorList>
    </citation>
    <scope>NUCLEOTIDE SEQUENCE [LARGE SCALE GENOMIC DNA]</scope>
    <source>
        <strain evidence="10">CBS 100304</strain>
        <tissue evidence="9">Vegetative mycelium</tissue>
    </source>
</reference>
<dbReference type="Gene3D" id="3.10.20.90">
    <property type="entry name" value="Phosphatidylinositol 3-kinase Catalytic Subunit, Chain A, domain 1"/>
    <property type="match status" value="1"/>
</dbReference>
<dbReference type="EMBL" id="HF936442">
    <property type="protein sequence ID" value="CCX34223.1"/>
    <property type="molecule type" value="Genomic_DNA"/>
</dbReference>
<dbReference type="FunFam" id="1.10.8.10:FF:000002">
    <property type="entry name" value="UV excision repair protein RAD23 homolog"/>
    <property type="match status" value="1"/>
</dbReference>
<evidence type="ECO:0000256" key="4">
    <source>
        <dbReference type="ARBA" id="ARBA00023242"/>
    </source>
</evidence>
<dbReference type="Pfam" id="PF00627">
    <property type="entry name" value="UBA"/>
    <property type="match status" value="2"/>
</dbReference>
<dbReference type="SMART" id="SM00165">
    <property type="entry name" value="UBA"/>
    <property type="match status" value="2"/>
</dbReference>
<feature type="region of interest" description="Disordered" evidence="6">
    <location>
        <begin position="85"/>
        <end position="110"/>
    </location>
</feature>
<comment type="function">
    <text evidence="5">Multiubiquitin chain receptor involved in modulation of proteasomal degradation. Involved in nucleotide excision repair.</text>
</comment>
<dbReference type="PANTHER" id="PTHR10621:SF0">
    <property type="entry name" value="UV EXCISION REPAIR PROTEIN RAD23"/>
    <property type="match status" value="1"/>
</dbReference>
<comment type="subcellular location">
    <subcellularLocation>
        <location evidence="5">Nucleus</location>
    </subcellularLocation>
    <subcellularLocation>
        <location evidence="5">Cytoplasm</location>
    </subcellularLocation>
</comment>
<dbReference type="GO" id="GO:0043130">
    <property type="term" value="F:ubiquitin binding"/>
    <property type="evidence" value="ECO:0007669"/>
    <property type="project" value="UniProtKB-UniRule"/>
</dbReference>
<dbReference type="OrthoDB" id="419317at2759"/>
<dbReference type="AlphaFoldDB" id="U4LX36"/>
<evidence type="ECO:0000256" key="1">
    <source>
        <dbReference type="ARBA" id="ARBA00022737"/>
    </source>
</evidence>
<dbReference type="GO" id="GO:0005654">
    <property type="term" value="C:nucleoplasm"/>
    <property type="evidence" value="ECO:0007669"/>
    <property type="project" value="TreeGrafter"/>
</dbReference>
<keyword evidence="5" id="KW-0963">Cytoplasm</keyword>
<dbReference type="GO" id="GO:0070628">
    <property type="term" value="F:proteasome binding"/>
    <property type="evidence" value="ECO:0007669"/>
    <property type="project" value="TreeGrafter"/>
</dbReference>
<dbReference type="Pfam" id="PF00240">
    <property type="entry name" value="ubiquitin"/>
    <property type="match status" value="1"/>
</dbReference>
<dbReference type="FunFam" id="1.10.8.10:FF:000003">
    <property type="entry name" value="UV excision repair protein RAD23 homolog"/>
    <property type="match status" value="1"/>
</dbReference>
<dbReference type="Gene3D" id="1.10.8.10">
    <property type="entry name" value="DNA helicase RuvA subunit, C-terminal domain"/>
    <property type="match status" value="2"/>
</dbReference>
<dbReference type="PRINTS" id="PR01839">
    <property type="entry name" value="RAD23PROTEIN"/>
</dbReference>
<proteinExistence type="inferred from homology"/>
<sequence length="391" mass="40748">MKLTFKDLKQQKFTLDAEPSDTIAQVKEKIFKHKEDSKEWDPSLQKLIYSGKILADDKTVEFYKVEEKGFIVCMLAKPKPAPAAAAPAAAAPPSTPAQTRTVAPPSAPAPAAAAAPAADAVPATPSPAPAVSAAFNDPSALALGPQLNAAISNMMEMGFPRDLITRAMRAAFNNPDRAVEYLMNGIPDHLLQEQAPRAAPAAAAPAAAAPAAAPQPAAAGNQPAAEPENINLFEAAAAAAAGRGNAGARASGAAALAGAGAGAAVQGLEFLRSNPQFQQLRRLVQESPQMLEPILQSVGQGNPQLATLISQNPDAFLSLLAEGADDGDEPGPNEIMVSEEEHAAIERLCQLGFHRNLVIQAYMACDKDEEVAANYLFDHPEDDEDMEGTGA</sequence>
<dbReference type="SUPFAM" id="SSF54236">
    <property type="entry name" value="Ubiquitin-like"/>
    <property type="match status" value="1"/>
</dbReference>
<feature type="domain" description="Ubiquitin-like" evidence="8">
    <location>
        <begin position="1"/>
        <end position="80"/>
    </location>
</feature>
<evidence type="ECO:0000256" key="5">
    <source>
        <dbReference type="RuleBase" id="RU367049"/>
    </source>
</evidence>
<dbReference type="GO" id="GO:0003684">
    <property type="term" value="F:damaged DNA binding"/>
    <property type="evidence" value="ECO:0007669"/>
    <property type="project" value="UniProtKB-UniRule"/>
</dbReference>
<dbReference type="InterPro" id="IPR015360">
    <property type="entry name" value="XPC-bd"/>
</dbReference>
<dbReference type="NCBIfam" id="TIGR00601">
    <property type="entry name" value="rad23"/>
    <property type="match status" value="1"/>
</dbReference>
<dbReference type="OMA" id="PHMLEPI"/>
<dbReference type="SMART" id="SM00727">
    <property type="entry name" value="STI1"/>
    <property type="match status" value="1"/>
</dbReference>
<dbReference type="Pfam" id="PF09280">
    <property type="entry name" value="XPC-binding"/>
    <property type="match status" value="1"/>
</dbReference>
<dbReference type="Proteomes" id="UP000018144">
    <property type="component" value="Unassembled WGS sequence"/>
</dbReference>
<dbReference type="PROSITE" id="PS50053">
    <property type="entry name" value="UBIQUITIN_2"/>
    <property type="match status" value="1"/>
</dbReference>
<dbReference type="SMART" id="SM00213">
    <property type="entry name" value="UBQ"/>
    <property type="match status" value="1"/>
</dbReference>
<dbReference type="PANTHER" id="PTHR10621">
    <property type="entry name" value="UV EXCISION REPAIR PROTEIN RAD23"/>
    <property type="match status" value="1"/>
</dbReference>
<dbReference type="FunFam" id="1.10.10.540:FF:000001">
    <property type="entry name" value="UV excision repair protein RAD23 B"/>
    <property type="match status" value="1"/>
</dbReference>
<dbReference type="InterPro" id="IPR000626">
    <property type="entry name" value="Ubiquitin-like_dom"/>
</dbReference>
<evidence type="ECO:0000256" key="3">
    <source>
        <dbReference type="ARBA" id="ARBA00023204"/>
    </source>
</evidence>
<dbReference type="CDD" id="cd01805">
    <property type="entry name" value="Ubl_Rad23"/>
    <property type="match status" value="1"/>
</dbReference>
<dbReference type="GO" id="GO:0006289">
    <property type="term" value="P:nucleotide-excision repair"/>
    <property type="evidence" value="ECO:0007669"/>
    <property type="project" value="UniProtKB-UniRule"/>
</dbReference>